<dbReference type="InterPro" id="IPR000330">
    <property type="entry name" value="SNF2_N"/>
</dbReference>
<evidence type="ECO:0000259" key="5">
    <source>
        <dbReference type="PROSITE" id="PS51192"/>
    </source>
</evidence>
<dbReference type="CDD" id="cd18793">
    <property type="entry name" value="SF2_C_SNF"/>
    <property type="match status" value="1"/>
</dbReference>
<keyword evidence="1" id="KW-0378">Hydrolase</keyword>
<dbReference type="InterPro" id="IPR014001">
    <property type="entry name" value="Helicase_ATP-bd"/>
</dbReference>
<dbReference type="InterPro" id="IPR013663">
    <property type="entry name" value="Helicase_SWF/SNF/SWI_bac"/>
</dbReference>
<dbReference type="RefSeq" id="WP_156624404.1">
    <property type="nucleotide sequence ID" value="NZ_CACRTO010000005.1"/>
</dbReference>
<proteinExistence type="predicted"/>
<evidence type="ECO:0000256" key="3">
    <source>
        <dbReference type="SAM" id="Coils"/>
    </source>
</evidence>
<dbReference type="PROSITE" id="PS51192">
    <property type="entry name" value="HELICASE_ATP_BIND_1"/>
    <property type="match status" value="1"/>
</dbReference>
<evidence type="ECO:0000259" key="4">
    <source>
        <dbReference type="PROSITE" id="PS50966"/>
    </source>
</evidence>
<dbReference type="SMART" id="SM00487">
    <property type="entry name" value="DEXDc"/>
    <property type="match status" value="1"/>
</dbReference>
<feature type="coiled-coil region" evidence="3">
    <location>
        <begin position="1043"/>
        <end position="1070"/>
    </location>
</feature>
<keyword evidence="3" id="KW-0175">Coiled coil</keyword>
<dbReference type="PROSITE" id="PS50966">
    <property type="entry name" value="ZF_SWIM"/>
    <property type="match status" value="1"/>
</dbReference>
<dbReference type="GO" id="GO:0004386">
    <property type="term" value="F:helicase activity"/>
    <property type="evidence" value="ECO:0007669"/>
    <property type="project" value="UniProtKB-KW"/>
</dbReference>
<keyword evidence="2" id="KW-0479">Metal-binding</keyword>
<dbReference type="PROSITE" id="PS51194">
    <property type="entry name" value="HELICASE_CTER"/>
    <property type="match status" value="1"/>
</dbReference>
<evidence type="ECO:0000256" key="1">
    <source>
        <dbReference type="ARBA" id="ARBA00022801"/>
    </source>
</evidence>
<reference evidence="7" key="1">
    <citation type="submission" date="2019-11" db="EMBL/GenBank/DDBJ databases">
        <authorList>
            <person name="Feng L."/>
        </authorList>
    </citation>
    <scope>NUCLEOTIDE SEQUENCE</scope>
    <source>
        <strain evidence="7">CTertiumLFYP3</strain>
    </source>
</reference>
<dbReference type="Pfam" id="PF08455">
    <property type="entry name" value="SNF2_assoc"/>
    <property type="match status" value="1"/>
</dbReference>
<feature type="domain" description="SWIM-type" evidence="4">
    <location>
        <begin position="62"/>
        <end position="104"/>
    </location>
</feature>
<dbReference type="Gene3D" id="3.40.50.10810">
    <property type="entry name" value="Tandem AAA-ATPase domain"/>
    <property type="match status" value="1"/>
</dbReference>
<feature type="domain" description="Helicase C-terminal" evidence="6">
    <location>
        <begin position="919"/>
        <end position="1072"/>
    </location>
</feature>
<dbReference type="GO" id="GO:0005524">
    <property type="term" value="F:ATP binding"/>
    <property type="evidence" value="ECO:0007669"/>
    <property type="project" value="InterPro"/>
</dbReference>
<gene>
    <name evidence="7" type="ORF">CTLFYP3_00362</name>
</gene>
<accession>A0A6N2YG30</accession>
<keyword evidence="2" id="KW-0863">Zinc-finger</keyword>
<evidence type="ECO:0000259" key="6">
    <source>
        <dbReference type="PROSITE" id="PS51194"/>
    </source>
</evidence>
<keyword evidence="7" id="KW-0067">ATP-binding</keyword>
<keyword evidence="7" id="KW-0547">Nucleotide-binding</keyword>
<dbReference type="GO" id="GO:0008270">
    <property type="term" value="F:zinc ion binding"/>
    <property type="evidence" value="ECO:0007669"/>
    <property type="project" value="UniProtKB-KW"/>
</dbReference>
<dbReference type="Pfam" id="PF00176">
    <property type="entry name" value="SNF2-rel_dom"/>
    <property type="match status" value="1"/>
</dbReference>
<keyword evidence="7" id="KW-0347">Helicase</keyword>
<evidence type="ECO:0000256" key="2">
    <source>
        <dbReference type="PROSITE-ProRule" id="PRU00325"/>
    </source>
</evidence>
<sequence length="1090" mass="126461">MLKNDLINKFKKSTSGNKEVAGKRIINEGLITSFDVKEDNNEIVINSNVISEKYFSEYNTKLTIDIASKSITSTYCTCADYSNYELKRKNYCCKHLYAIFYNFLMNIENYDDIYNKLEGSYYDNLNEVSIFRSDSSNSVLSLLLEEENKEEIKIEVHINKKGYKNYLCAEFKIGLKGLASNKLYVIKDINQLLISYTNRLPIRYGKDFTFNLRTQRFGVKEDKLIKFIQKVKEIENLSSRFIKRQDSFIDGKNLIIPEFLIREFFETISKNRVYLNEGFFYRPVEAEIVFDKPNTSFSLKELNNKYLLSIDEGFPVALNKEKTVYIYGSSIYLPESKYCYEISKFISAFNGKEQLTLDRKDEVKILSSLLPKLYTLSQDIKVSNSIKEKIVKEDVEFSFYFDKVNSTTVLTVKVKYGSHEFNIFHDYKNKIVYRDLNKESEILSLLRSYGFEASGDKFYLILGDEYIFNFFKNDIIKLQELGEVYYSENFKGIRNISTKSITGEISAGKYDYLEFKFNIDNIPKAEIFEILTAFKYNLKYYKLKDGEYLDLDEIELKSFLKLLDAVSIGNDEENDILLINKNKALYIESLIKDNNLRYIKGKKELSKISKKFKEIKKLSFKEPLSLLAELRPYQKEGFNWLKTLDYLGFGGILGDEMGLGKTIQAITFILSSLPSKTLIVAPTSLIYNWGNEIKKFAPTLKYAVINGSKEDRIKILEEVDKFDVIITTYNLLKRDLDIYKEINFDYFFIDEAQNIKNSNSQNSHSVKEVKANRKFALTGTPIENSLMELWSIFDFIMPGYLFEEKDFSVRYHKKLKESKEVLEELNKLISPFILRRYKKDVIKELPLKIEKKLVVSMSKDQEKAYGIYSDYVKKLIEKKVMEDDLKNSKIEILSYITKLRQLSLDPSVVINDYKGDSGKIEALIEILKQGIDEGHKILVFSQFTSVLKNIGVKLKGAEISFNYLDGSVPSQDRIELIDDFNNSDKPVFLISLKAGGTGLNLTSADIVIHFDPWWNPAVEDQATDRAHRFGQKNVVEVIKLISKDTIEEKIVELQEEKRKLIANILDNEGEVSNINSLTDEDIINLFSNYN</sequence>
<dbReference type="PANTHER" id="PTHR10799">
    <property type="entry name" value="SNF2/RAD54 HELICASE FAMILY"/>
    <property type="match status" value="1"/>
</dbReference>
<protein>
    <submittedName>
        <fullName evidence="7">ATP-dependent helicase HepA</fullName>
    </submittedName>
</protein>
<dbReference type="InterPro" id="IPR049730">
    <property type="entry name" value="SNF2/RAD54-like_C"/>
</dbReference>
<evidence type="ECO:0000313" key="7">
    <source>
        <dbReference type="EMBL" id="VYT65689.1"/>
    </source>
</evidence>
<dbReference type="SMART" id="SM00490">
    <property type="entry name" value="HELICc"/>
    <property type="match status" value="1"/>
</dbReference>
<dbReference type="GO" id="GO:0016787">
    <property type="term" value="F:hydrolase activity"/>
    <property type="evidence" value="ECO:0007669"/>
    <property type="project" value="UniProtKB-KW"/>
</dbReference>
<dbReference type="InterPro" id="IPR027417">
    <property type="entry name" value="P-loop_NTPase"/>
</dbReference>
<dbReference type="InterPro" id="IPR007527">
    <property type="entry name" value="Znf_SWIM"/>
</dbReference>
<dbReference type="InterPro" id="IPR001650">
    <property type="entry name" value="Helicase_C-like"/>
</dbReference>
<organism evidence="7">
    <name type="scientific">Clostridium tertium</name>
    <dbReference type="NCBI Taxonomy" id="1559"/>
    <lineage>
        <taxon>Bacteria</taxon>
        <taxon>Bacillati</taxon>
        <taxon>Bacillota</taxon>
        <taxon>Clostridia</taxon>
        <taxon>Eubacteriales</taxon>
        <taxon>Clostridiaceae</taxon>
        <taxon>Clostridium</taxon>
    </lineage>
</organism>
<dbReference type="Gene3D" id="3.40.50.300">
    <property type="entry name" value="P-loop containing nucleotide triphosphate hydrolases"/>
    <property type="match status" value="1"/>
</dbReference>
<dbReference type="Pfam" id="PF00271">
    <property type="entry name" value="Helicase_C"/>
    <property type="match status" value="1"/>
</dbReference>
<dbReference type="InterPro" id="IPR038718">
    <property type="entry name" value="SNF2-like_sf"/>
</dbReference>
<feature type="domain" description="Helicase ATP-binding" evidence="5">
    <location>
        <begin position="642"/>
        <end position="799"/>
    </location>
</feature>
<dbReference type="CDD" id="cd18012">
    <property type="entry name" value="DEXQc_arch_SWI2_SNF2"/>
    <property type="match status" value="1"/>
</dbReference>
<name>A0A6N2YG30_9CLOT</name>
<dbReference type="SUPFAM" id="SSF52540">
    <property type="entry name" value="P-loop containing nucleoside triphosphate hydrolases"/>
    <property type="match status" value="2"/>
</dbReference>
<keyword evidence="2" id="KW-0862">Zinc</keyword>
<dbReference type="EMBL" id="CACRTO010000005">
    <property type="protein sequence ID" value="VYT65689.1"/>
    <property type="molecule type" value="Genomic_DNA"/>
</dbReference>
<dbReference type="AlphaFoldDB" id="A0A6N2YG30"/>